<evidence type="ECO:0000259" key="1">
    <source>
        <dbReference type="Pfam" id="PF13470"/>
    </source>
</evidence>
<dbReference type="EMBL" id="AP008231">
    <property type="protein sequence ID" value="BAD79171.1"/>
    <property type="molecule type" value="Genomic_DNA"/>
</dbReference>
<organism evidence="2 3">
    <name type="scientific">Synechococcus sp. (strain ATCC 27144 / PCC 6301 / SAUG 1402/1)</name>
    <name type="common">Anacystis nidulans</name>
    <dbReference type="NCBI Taxonomy" id="269084"/>
    <lineage>
        <taxon>Bacteria</taxon>
        <taxon>Bacillati</taxon>
        <taxon>Cyanobacteriota</taxon>
        <taxon>Cyanophyceae</taxon>
        <taxon>Synechococcales</taxon>
        <taxon>Synechococcaceae</taxon>
        <taxon>Synechococcus</taxon>
    </lineage>
</organism>
<evidence type="ECO:0000313" key="3">
    <source>
        <dbReference type="Proteomes" id="UP000001175"/>
    </source>
</evidence>
<protein>
    <recommendedName>
        <fullName evidence="1">PIN domain-containing protein</fullName>
    </recommendedName>
</protein>
<dbReference type="InterPro" id="IPR029060">
    <property type="entry name" value="PIN-like_dom_sf"/>
</dbReference>
<dbReference type="InterPro" id="IPR002716">
    <property type="entry name" value="PIN_dom"/>
</dbReference>
<name>A0A0H3K1P2_SYNP6</name>
<evidence type="ECO:0000313" key="2">
    <source>
        <dbReference type="EMBL" id="BAD79171.1"/>
    </source>
</evidence>
<dbReference type="SUPFAM" id="SSF88723">
    <property type="entry name" value="PIN domain-like"/>
    <property type="match status" value="1"/>
</dbReference>
<dbReference type="AlphaFoldDB" id="A0A0H3K1P2"/>
<accession>A0A0H3K1P2</accession>
<gene>
    <name evidence="2" type="ordered locus">syc0981_c</name>
</gene>
<proteinExistence type="predicted"/>
<dbReference type="Pfam" id="PF13470">
    <property type="entry name" value="PIN_3"/>
    <property type="match status" value="1"/>
</dbReference>
<dbReference type="Proteomes" id="UP000001175">
    <property type="component" value="Chromosome"/>
</dbReference>
<reference evidence="2 3" key="1">
    <citation type="journal article" date="2007" name="Photosyn. Res.">
        <title>Complete nucleotide sequence of the freshwater unicellular cyanobacterium Synechococcus elongatus PCC 6301 chromosome: gene content and organization.</title>
        <authorList>
            <person name="Sugita C."/>
            <person name="Ogata K."/>
            <person name="Shikata M."/>
            <person name="Jikuya H."/>
            <person name="Takano J."/>
            <person name="Furumichi M."/>
            <person name="Kanehisa M."/>
            <person name="Omata T."/>
            <person name="Sugiura M."/>
            <person name="Sugita M."/>
        </authorList>
    </citation>
    <scope>NUCLEOTIDE SEQUENCE [LARGE SCALE GENOMIC DNA]</scope>
    <source>
        <strain evidence="3">ATCC 27144 / PCC 6301 / SAUG 1402/1</strain>
    </source>
</reference>
<feature type="domain" description="PIN" evidence="1">
    <location>
        <begin position="14"/>
        <end position="126"/>
    </location>
</feature>
<sequence>MLVWWHFCYHLGMRIVVDTNVFVGACLGNGSARQVIAACLRGQCTPVMGTALFLEYEDVLSRSTLFRTGCLSVEEREELFDIFLGCCEWTRIYYGWRPNSPDAGDDHLIELAIAAAARCVVSRNQRDLKRLELRFPSLAIVTPEQLLDGLREG</sequence>
<dbReference type="KEGG" id="syc:syc0981_c"/>
<dbReference type="InterPro" id="IPR002850">
    <property type="entry name" value="PIN_toxin-like"/>
</dbReference>
<dbReference type="PANTHER" id="PTHR34610">
    <property type="entry name" value="SSL7007 PROTEIN"/>
    <property type="match status" value="1"/>
</dbReference>
<dbReference type="eggNOG" id="COG1569">
    <property type="taxonomic scope" value="Bacteria"/>
</dbReference>
<dbReference type="PANTHER" id="PTHR34610:SF3">
    <property type="entry name" value="SSL7007 PROTEIN"/>
    <property type="match status" value="1"/>
</dbReference>